<proteinExistence type="predicted"/>
<evidence type="ECO:0000313" key="1">
    <source>
        <dbReference type="EMBL" id="KKL91768.1"/>
    </source>
</evidence>
<protein>
    <submittedName>
        <fullName evidence="1">Uncharacterized protein</fullName>
    </submittedName>
</protein>
<dbReference type="EMBL" id="LAZR01019647">
    <property type="protein sequence ID" value="KKL91768.1"/>
    <property type="molecule type" value="Genomic_DNA"/>
</dbReference>
<comment type="caution">
    <text evidence="1">The sequence shown here is derived from an EMBL/GenBank/DDBJ whole genome shotgun (WGS) entry which is preliminary data.</text>
</comment>
<name>A0A0F9FZN7_9ZZZZ</name>
<organism evidence="1">
    <name type="scientific">marine sediment metagenome</name>
    <dbReference type="NCBI Taxonomy" id="412755"/>
    <lineage>
        <taxon>unclassified sequences</taxon>
        <taxon>metagenomes</taxon>
        <taxon>ecological metagenomes</taxon>
    </lineage>
</organism>
<dbReference type="AlphaFoldDB" id="A0A0F9FZN7"/>
<sequence>MKKPKQKKTKEIRTSLLRRLAFLDRATLDIDARTVELAFSSEQPVSRWWGEEI</sequence>
<feature type="non-terminal residue" evidence="1">
    <location>
        <position position="53"/>
    </location>
</feature>
<reference evidence="1" key="1">
    <citation type="journal article" date="2015" name="Nature">
        <title>Complex archaea that bridge the gap between prokaryotes and eukaryotes.</title>
        <authorList>
            <person name="Spang A."/>
            <person name="Saw J.H."/>
            <person name="Jorgensen S.L."/>
            <person name="Zaremba-Niedzwiedzka K."/>
            <person name="Martijn J."/>
            <person name="Lind A.E."/>
            <person name="van Eijk R."/>
            <person name="Schleper C."/>
            <person name="Guy L."/>
            <person name="Ettema T.J."/>
        </authorList>
    </citation>
    <scope>NUCLEOTIDE SEQUENCE</scope>
</reference>
<accession>A0A0F9FZN7</accession>
<gene>
    <name evidence="1" type="ORF">LCGC14_1891360</name>
</gene>